<dbReference type="Proteomes" id="UP001153714">
    <property type="component" value="Chromosome 2"/>
</dbReference>
<gene>
    <name evidence="3" type="ORF">DIATSA_LOCUS6414</name>
</gene>
<dbReference type="EMBL" id="OU893333">
    <property type="protein sequence ID" value="CAG9788619.1"/>
    <property type="molecule type" value="Genomic_DNA"/>
</dbReference>
<reference evidence="3" key="2">
    <citation type="submission" date="2022-10" db="EMBL/GenBank/DDBJ databases">
        <authorList>
            <consortium name="ENA_rothamsted_submissions"/>
            <consortium name="culmorum"/>
            <person name="King R."/>
        </authorList>
    </citation>
    <scope>NUCLEOTIDE SEQUENCE</scope>
</reference>
<keyword evidence="4" id="KW-1185">Reference proteome</keyword>
<evidence type="ECO:0000313" key="3">
    <source>
        <dbReference type="EMBL" id="CAG9788619.1"/>
    </source>
</evidence>
<keyword evidence="2" id="KW-0812">Transmembrane</keyword>
<dbReference type="OrthoDB" id="7491889at2759"/>
<feature type="compositionally biased region" description="Basic and acidic residues" evidence="1">
    <location>
        <begin position="95"/>
        <end position="106"/>
    </location>
</feature>
<proteinExistence type="predicted"/>
<keyword evidence="2" id="KW-1133">Transmembrane helix</keyword>
<protein>
    <submittedName>
        <fullName evidence="3">Uncharacterized protein</fullName>
    </submittedName>
</protein>
<dbReference type="AlphaFoldDB" id="A0A9N9WC45"/>
<evidence type="ECO:0000313" key="4">
    <source>
        <dbReference type="Proteomes" id="UP001153714"/>
    </source>
</evidence>
<reference evidence="3" key="1">
    <citation type="submission" date="2021-12" db="EMBL/GenBank/DDBJ databases">
        <authorList>
            <person name="King R."/>
        </authorList>
    </citation>
    <scope>NUCLEOTIDE SEQUENCE</scope>
</reference>
<feature type="region of interest" description="Disordered" evidence="1">
    <location>
        <begin position="39"/>
        <end position="119"/>
    </location>
</feature>
<keyword evidence="2" id="KW-0472">Membrane</keyword>
<name>A0A9N9WC45_9NEOP</name>
<evidence type="ECO:0000256" key="1">
    <source>
        <dbReference type="SAM" id="MobiDB-lite"/>
    </source>
</evidence>
<evidence type="ECO:0000256" key="2">
    <source>
        <dbReference type="SAM" id="Phobius"/>
    </source>
</evidence>
<feature type="compositionally biased region" description="Polar residues" evidence="1">
    <location>
        <begin position="72"/>
        <end position="94"/>
    </location>
</feature>
<organism evidence="3 4">
    <name type="scientific">Diatraea saccharalis</name>
    <name type="common">sugarcane borer</name>
    <dbReference type="NCBI Taxonomy" id="40085"/>
    <lineage>
        <taxon>Eukaryota</taxon>
        <taxon>Metazoa</taxon>
        <taxon>Ecdysozoa</taxon>
        <taxon>Arthropoda</taxon>
        <taxon>Hexapoda</taxon>
        <taxon>Insecta</taxon>
        <taxon>Pterygota</taxon>
        <taxon>Neoptera</taxon>
        <taxon>Endopterygota</taxon>
        <taxon>Lepidoptera</taxon>
        <taxon>Glossata</taxon>
        <taxon>Ditrysia</taxon>
        <taxon>Pyraloidea</taxon>
        <taxon>Crambidae</taxon>
        <taxon>Crambinae</taxon>
        <taxon>Diatraea</taxon>
    </lineage>
</organism>
<accession>A0A9N9WC45</accession>
<sequence length="340" mass="37922">MTNAVVKLSGFGSARLQIFFFILLTCPYYSFARRSSGSYGRSSHSSHGGGGTHTYPASTGYSGTGSGGSHLYPSSTGLSGNSNYNSHVTKQTTTRQHDGSYHGRKTEVHHHSHQNYHYSPPPRVNYGSVSYPVYHAQPPVYVYQYRDSGSRFDNLLTGLALYNLGRMSANHDHYHHYDPDRRYVSAPGEMCKLGIRRKNGDYEETRVDCELMSSFIWDTDPSTTRHNTVPKNTVSTTVTNMTKVQSGEPNSNNSITTITVTNTTVVDALQAKGQSIEVTQDMTCYMIRISRTSNMKKEIKCGILQAYAQSSWRPNACEGISSKLPVALLLIYEWSLFQIF</sequence>
<feature type="transmembrane region" description="Helical" evidence="2">
    <location>
        <begin position="12"/>
        <end position="31"/>
    </location>
</feature>